<evidence type="ECO:0000256" key="25">
    <source>
        <dbReference type="ARBA" id="ARBA00047618"/>
    </source>
</evidence>
<dbReference type="GO" id="GO:0042589">
    <property type="term" value="C:zymogen granule membrane"/>
    <property type="evidence" value="ECO:0007669"/>
    <property type="project" value="UniProtKB-SubCell"/>
</dbReference>
<dbReference type="GO" id="GO:0043005">
    <property type="term" value="C:neuron projection"/>
    <property type="evidence" value="ECO:0007669"/>
    <property type="project" value="UniProtKB-SubCell"/>
</dbReference>
<comment type="catalytic activity">
    <reaction evidence="17">
        <text>a triacylglycerol + H2O = a diacylglycerol + a fatty acid + H(+)</text>
        <dbReference type="Rhea" id="RHEA:12044"/>
        <dbReference type="ChEBI" id="CHEBI:15377"/>
        <dbReference type="ChEBI" id="CHEBI:15378"/>
        <dbReference type="ChEBI" id="CHEBI:17855"/>
        <dbReference type="ChEBI" id="CHEBI:18035"/>
        <dbReference type="ChEBI" id="CHEBI:28868"/>
        <dbReference type="EC" id="3.1.1.3"/>
    </reaction>
    <physiologicalReaction direction="left-to-right" evidence="17">
        <dbReference type="Rhea" id="RHEA:12045"/>
    </physiologicalReaction>
</comment>
<feature type="signal peptide" evidence="42">
    <location>
        <begin position="1"/>
        <end position="16"/>
    </location>
</feature>
<dbReference type="FunFam" id="3.40.50.1820:FF:000033">
    <property type="entry name" value="Pancreatic triacylglycerol lipase"/>
    <property type="match status" value="1"/>
</dbReference>
<dbReference type="InterPro" id="IPR036392">
    <property type="entry name" value="PLAT/LH2_dom_sf"/>
</dbReference>
<evidence type="ECO:0000256" key="20">
    <source>
        <dbReference type="ARBA" id="ARBA00036503"/>
    </source>
</evidence>
<evidence type="ECO:0000256" key="2">
    <source>
        <dbReference type="ARBA" id="ARBA00004613"/>
    </source>
</evidence>
<feature type="binding site" evidence="39">
    <location>
        <position position="204"/>
    </location>
    <ligand>
        <name>Ca(2+)</name>
        <dbReference type="ChEBI" id="CHEBI:29108"/>
    </ligand>
</feature>
<comment type="pathway">
    <text evidence="18">Glycolipid metabolism.</text>
</comment>
<protein>
    <recommendedName>
        <fullName evidence="42">Triacylglycerol lipase</fullName>
        <ecNumber evidence="42">3.1.1.3</ecNumber>
    </recommendedName>
    <alternativeName>
        <fullName evidence="42">Pancreatic lipase</fullName>
    </alternativeName>
</protein>
<evidence type="ECO:0000256" key="26">
    <source>
        <dbReference type="ARBA" id="ARBA00047741"/>
    </source>
</evidence>
<keyword evidence="46" id="KW-1185">Reference proteome</keyword>
<evidence type="ECO:0000256" key="18">
    <source>
        <dbReference type="ARBA" id="ARBA00023590"/>
    </source>
</evidence>
<evidence type="ECO:0000256" key="31">
    <source>
        <dbReference type="ARBA" id="ARBA00048386"/>
    </source>
</evidence>
<feature type="active site" description="Charge relay system" evidence="38">
    <location>
        <position position="190"/>
    </location>
</feature>
<evidence type="ECO:0000256" key="32">
    <source>
        <dbReference type="ARBA" id="ARBA00048546"/>
    </source>
</evidence>
<feature type="chain" id="PRO_5035960012" description="Triacylglycerol lipase" evidence="42">
    <location>
        <begin position="17"/>
        <end position="466"/>
    </location>
</feature>
<evidence type="ECO:0000256" key="27">
    <source>
        <dbReference type="ARBA" id="ARBA00047744"/>
    </source>
</evidence>
<evidence type="ECO:0000313" key="46">
    <source>
        <dbReference type="Proteomes" id="UP000677803"/>
    </source>
</evidence>
<dbReference type="PANTHER" id="PTHR11610:SF165">
    <property type="entry name" value="PANCREATIC LIPASE-RELATED PROTEIN 2"/>
    <property type="match status" value="1"/>
</dbReference>
<proteinExistence type="inferred from homology"/>
<comment type="catalytic activity">
    <reaction evidence="34">
        <text>a 1,2-diacyl-sn-glycero-3-phosphocholine + H2O = a monoacyl-sn-glycero-3-phosphocholine + a fatty acid + H(+)</text>
        <dbReference type="Rhea" id="RHEA:44664"/>
        <dbReference type="ChEBI" id="CHEBI:15377"/>
        <dbReference type="ChEBI" id="CHEBI:15378"/>
        <dbReference type="ChEBI" id="CHEBI:28868"/>
        <dbReference type="ChEBI" id="CHEBI:57643"/>
        <dbReference type="ChEBI" id="CHEBI:84465"/>
    </reaction>
    <physiologicalReaction direction="left-to-right" evidence="34">
        <dbReference type="Rhea" id="RHEA:44665"/>
    </physiologicalReaction>
</comment>
<evidence type="ECO:0000256" key="36">
    <source>
        <dbReference type="ARBA" id="ARBA00049352"/>
    </source>
</evidence>
<comment type="similarity">
    <text evidence="5 41">Belongs to the AB hydrolase superfamily. Lipase family.</text>
</comment>
<evidence type="ECO:0000256" key="40">
    <source>
        <dbReference type="PIRSR" id="PIRSR000865-3"/>
    </source>
</evidence>
<keyword evidence="16" id="KW-0968">Cytoplasmic vesicle</keyword>
<comment type="catalytic activity">
    <reaction evidence="32">
        <text>long chain 1,2-diacyl-3-O-beta-D-galactosyl-sn-glycerol + H2O = long chain acyl-3-O-beta-D-galactosyl-sn-glycerol + a fatty acid + H(+)</text>
        <dbReference type="Rhea" id="RHEA:48700"/>
        <dbReference type="ChEBI" id="CHEBI:15377"/>
        <dbReference type="ChEBI" id="CHEBI:15378"/>
        <dbReference type="ChEBI" id="CHEBI:28868"/>
        <dbReference type="ChEBI" id="CHEBI:90477"/>
        <dbReference type="ChEBI" id="CHEBI:90770"/>
    </reaction>
    <physiologicalReaction direction="left-to-right" evidence="32">
        <dbReference type="Rhea" id="RHEA:48701"/>
    </physiologicalReaction>
</comment>
<evidence type="ECO:0000256" key="12">
    <source>
        <dbReference type="ARBA" id="ARBA00023136"/>
    </source>
</evidence>
<evidence type="ECO:0000256" key="7">
    <source>
        <dbReference type="ARBA" id="ARBA00022723"/>
    </source>
</evidence>
<evidence type="ECO:0000256" key="14">
    <source>
        <dbReference type="ARBA" id="ARBA00023180"/>
    </source>
</evidence>
<feature type="binding site" evidence="39">
    <location>
        <position position="206"/>
    </location>
    <ligand>
        <name>Ca(2+)</name>
        <dbReference type="ChEBI" id="CHEBI:29108"/>
    </ligand>
</feature>
<comment type="catalytic activity">
    <reaction evidence="26">
        <text>di-(9Z)-octadecenoylglycerol + H2O = (9Z-octadecenoyl)-glycerol + (9Z)-octadecenoate + H(+)</text>
        <dbReference type="Rhea" id="RHEA:47868"/>
        <dbReference type="ChEBI" id="CHEBI:15377"/>
        <dbReference type="ChEBI" id="CHEBI:15378"/>
        <dbReference type="ChEBI" id="CHEBI:30823"/>
        <dbReference type="ChEBI" id="CHEBI:75937"/>
        <dbReference type="ChEBI" id="CHEBI:75945"/>
    </reaction>
    <physiologicalReaction direction="left-to-right" evidence="26">
        <dbReference type="Rhea" id="RHEA:47869"/>
    </physiologicalReaction>
</comment>
<evidence type="ECO:0000259" key="44">
    <source>
        <dbReference type="Pfam" id="PF01477"/>
    </source>
</evidence>
<dbReference type="InterPro" id="IPR001024">
    <property type="entry name" value="PLAT/LH2_dom"/>
</dbReference>
<comment type="catalytic activity">
    <reaction evidence="21">
        <text>1-beta-D-galactosyl-2,3-didodecanoyl-sn-glycerol + H2O = 1-beta-D-galactosyl-dodecanoyl-sn-glycerol + dodecanoate + H(+)</text>
        <dbReference type="Rhea" id="RHEA:48536"/>
        <dbReference type="ChEBI" id="CHEBI:15377"/>
        <dbReference type="ChEBI" id="CHEBI:15378"/>
        <dbReference type="ChEBI" id="CHEBI:18262"/>
        <dbReference type="ChEBI" id="CHEBI:90342"/>
        <dbReference type="ChEBI" id="CHEBI:90514"/>
    </reaction>
    <physiologicalReaction direction="left-to-right" evidence="21">
        <dbReference type="Rhea" id="RHEA:48537"/>
    </physiologicalReaction>
</comment>
<keyword evidence="6 42" id="KW-0964">Secreted</keyword>
<dbReference type="Gene3D" id="2.60.60.20">
    <property type="entry name" value="PLAT/LH2 domain"/>
    <property type="match status" value="1"/>
</dbReference>
<comment type="subcellular location">
    <subcellularLocation>
        <location evidence="1">Cell projection</location>
        <location evidence="1">Neuron projection</location>
    </subcellularLocation>
    <subcellularLocation>
        <location evidence="2 42">Secreted</location>
    </subcellularLocation>
    <subcellularLocation>
        <location evidence="19">Zymogen granule membrane</location>
        <topology evidence="19">Peripheral membrane protein</topology>
    </subcellularLocation>
</comment>
<comment type="catalytic activity">
    <reaction evidence="30">
        <text>1,2,3-tributanoylglycerol + H2O = dibutanoylglycerol + butanoate + H(+)</text>
        <dbReference type="Rhea" id="RHEA:40475"/>
        <dbReference type="ChEBI" id="CHEBI:15377"/>
        <dbReference type="ChEBI" id="CHEBI:15378"/>
        <dbReference type="ChEBI" id="CHEBI:17968"/>
        <dbReference type="ChEBI" id="CHEBI:35020"/>
        <dbReference type="ChEBI" id="CHEBI:76478"/>
    </reaction>
    <physiologicalReaction direction="left-to-right" evidence="30">
        <dbReference type="Rhea" id="RHEA:40476"/>
    </physiologicalReaction>
</comment>
<comment type="catalytic activity">
    <reaction evidence="20">
        <text>a 1,2-diacyl-3-O-(beta-D-galactosyl)-sn-glycerol + 2 H2O = 3-beta-D-galactosyl-sn-glycerol + 2 a fatty acid + 2 H(+)</text>
        <dbReference type="Rhea" id="RHEA:13189"/>
        <dbReference type="ChEBI" id="CHEBI:15377"/>
        <dbReference type="ChEBI" id="CHEBI:15378"/>
        <dbReference type="ChEBI" id="CHEBI:15754"/>
        <dbReference type="ChEBI" id="CHEBI:17615"/>
        <dbReference type="ChEBI" id="CHEBI:28868"/>
        <dbReference type="EC" id="3.1.1.26"/>
    </reaction>
    <physiologicalReaction direction="left-to-right" evidence="20">
        <dbReference type="Rhea" id="RHEA:13190"/>
    </physiologicalReaction>
</comment>
<accession>A0A8S4BWT1</accession>
<dbReference type="GO" id="GO:0016042">
    <property type="term" value="P:lipid catabolic process"/>
    <property type="evidence" value="ECO:0007669"/>
    <property type="project" value="UniProtKB-KW"/>
</dbReference>
<dbReference type="InterPro" id="IPR029058">
    <property type="entry name" value="AB_hydrolase_fold"/>
</dbReference>
<evidence type="ECO:0000256" key="4">
    <source>
        <dbReference type="ARBA" id="ARBA00005189"/>
    </source>
</evidence>
<feature type="binding site" evidence="39">
    <location>
        <position position="209"/>
    </location>
    <ligand>
        <name>Ca(2+)</name>
        <dbReference type="ChEBI" id="CHEBI:29108"/>
    </ligand>
</feature>
<dbReference type="GO" id="GO:0047714">
    <property type="term" value="F:galactolipase activity"/>
    <property type="evidence" value="ECO:0007669"/>
    <property type="project" value="UniProtKB-EC"/>
</dbReference>
<comment type="catalytic activity">
    <reaction evidence="22">
        <text>(9Z-octadecenoyl)-glycerol + H2O = glycerol + (9Z)-octadecenoate + H(+)</text>
        <dbReference type="Rhea" id="RHEA:39955"/>
        <dbReference type="ChEBI" id="CHEBI:15377"/>
        <dbReference type="ChEBI" id="CHEBI:15378"/>
        <dbReference type="ChEBI" id="CHEBI:17754"/>
        <dbReference type="ChEBI" id="CHEBI:30823"/>
        <dbReference type="ChEBI" id="CHEBI:75937"/>
    </reaction>
    <physiologicalReaction direction="left-to-right" evidence="22">
        <dbReference type="Rhea" id="RHEA:39956"/>
    </physiologicalReaction>
</comment>
<dbReference type="PRINTS" id="PR00821">
    <property type="entry name" value="TAGLIPASE"/>
</dbReference>
<dbReference type="PANTHER" id="PTHR11610">
    <property type="entry name" value="LIPASE"/>
    <property type="match status" value="1"/>
</dbReference>
<feature type="disulfide bond" evidence="40">
    <location>
        <begin position="20"/>
        <end position="26"/>
    </location>
</feature>
<evidence type="ECO:0000256" key="28">
    <source>
        <dbReference type="ARBA" id="ARBA00048139"/>
    </source>
</evidence>
<evidence type="ECO:0000256" key="42">
    <source>
        <dbReference type="RuleBase" id="RU362046"/>
    </source>
</evidence>
<evidence type="ECO:0000256" key="15">
    <source>
        <dbReference type="ARBA" id="ARBA00023273"/>
    </source>
</evidence>
<evidence type="ECO:0000256" key="30">
    <source>
        <dbReference type="ARBA" id="ARBA00048377"/>
    </source>
</evidence>
<comment type="catalytic activity">
    <reaction evidence="28">
        <text>a 1,2-diacyl-3-O-[alpha-D-galactosyl-(1-&gt;6)-beta-D-galactosyl]-sn-glycerol + H2O = acyl-3-O-[alpha-D-galactosyl-(1-&gt;6)-beta-D-galactosyl]-sn-glycerol + a fatty acid + H(+)</text>
        <dbReference type="Rhea" id="RHEA:48372"/>
        <dbReference type="ChEBI" id="CHEBI:15377"/>
        <dbReference type="ChEBI" id="CHEBI:15378"/>
        <dbReference type="ChEBI" id="CHEBI:28396"/>
        <dbReference type="ChEBI" id="CHEBI:28868"/>
        <dbReference type="ChEBI" id="CHEBI:90310"/>
    </reaction>
    <physiologicalReaction direction="left-to-right" evidence="28">
        <dbReference type="Rhea" id="RHEA:48373"/>
    </physiologicalReaction>
</comment>
<evidence type="ECO:0000256" key="24">
    <source>
        <dbReference type="ARBA" id="ARBA00047438"/>
    </source>
</evidence>
<organism evidence="45 46">
    <name type="scientific">Menidia menidia</name>
    <name type="common">Atlantic silverside</name>
    <dbReference type="NCBI Taxonomy" id="238744"/>
    <lineage>
        <taxon>Eukaryota</taxon>
        <taxon>Metazoa</taxon>
        <taxon>Chordata</taxon>
        <taxon>Craniata</taxon>
        <taxon>Vertebrata</taxon>
        <taxon>Euteleostomi</taxon>
        <taxon>Actinopterygii</taxon>
        <taxon>Neopterygii</taxon>
        <taxon>Teleostei</taxon>
        <taxon>Neoteleostei</taxon>
        <taxon>Acanthomorphata</taxon>
        <taxon>Ovalentaria</taxon>
        <taxon>Atherinomorphae</taxon>
        <taxon>Atheriniformes</taxon>
        <taxon>Atherinopsidae</taxon>
        <taxon>Menidiinae</taxon>
        <taxon>Menidia</taxon>
    </lineage>
</organism>
<feature type="domain" description="Lipase" evidence="43">
    <location>
        <begin position="18"/>
        <end position="348"/>
    </location>
</feature>
<evidence type="ECO:0000256" key="37">
    <source>
        <dbReference type="ARBA" id="ARBA00049420"/>
    </source>
</evidence>
<feature type="active site" description="Charge relay system" evidence="38">
    <location>
        <position position="276"/>
    </location>
</feature>
<keyword evidence="11 42" id="KW-0443">Lipid metabolism</keyword>
<evidence type="ECO:0000256" key="38">
    <source>
        <dbReference type="PIRSR" id="PIRSR000865-1"/>
    </source>
</evidence>
<feature type="disulfide bond" evidence="40">
    <location>
        <begin position="448"/>
        <end position="464"/>
    </location>
</feature>
<dbReference type="CDD" id="cd00707">
    <property type="entry name" value="Pancreat_lipase_like"/>
    <property type="match status" value="1"/>
</dbReference>
<evidence type="ECO:0000256" key="10">
    <source>
        <dbReference type="ARBA" id="ARBA00022963"/>
    </source>
</evidence>
<dbReference type="EMBL" id="CAJRST010039999">
    <property type="protein sequence ID" value="CAG6018202.1"/>
    <property type="molecule type" value="Genomic_DNA"/>
</dbReference>
<evidence type="ECO:0000256" key="23">
    <source>
        <dbReference type="ARBA" id="ARBA00047296"/>
    </source>
</evidence>
<comment type="catalytic activity">
    <reaction evidence="33">
        <text>1,2-dioctanoyl-3-O-[alpha-D-galactosyl-(1-&gt;6)-beta-D-galactosyl]-sn-glycerol + H2O = octanoyl-3-O-[alpha-D-galactosyl-(1-&gt;6)-beta-D-galactosyl]-sn-glycerol + octanoate + H(+)</text>
        <dbReference type="Rhea" id="RHEA:48692"/>
        <dbReference type="ChEBI" id="CHEBI:15377"/>
        <dbReference type="ChEBI" id="CHEBI:15378"/>
        <dbReference type="ChEBI" id="CHEBI:25646"/>
        <dbReference type="ChEBI" id="CHEBI:90457"/>
        <dbReference type="ChEBI" id="CHEBI:90768"/>
    </reaction>
    <physiologicalReaction direction="left-to-right" evidence="33">
        <dbReference type="Rhea" id="RHEA:48693"/>
    </physiologicalReaction>
</comment>
<evidence type="ECO:0000256" key="33">
    <source>
        <dbReference type="ARBA" id="ARBA00049076"/>
    </source>
</evidence>
<keyword evidence="42" id="KW-0732">Signal</keyword>
<keyword evidence="9 39" id="KW-0106">Calcium</keyword>
<evidence type="ECO:0000256" key="34">
    <source>
        <dbReference type="ARBA" id="ARBA00049154"/>
    </source>
</evidence>
<evidence type="ECO:0000256" key="13">
    <source>
        <dbReference type="ARBA" id="ARBA00023157"/>
    </source>
</evidence>
<dbReference type="InterPro" id="IPR033906">
    <property type="entry name" value="Lipase_N"/>
</dbReference>
<sequence>MTPLWSLFFLIVASHAAEVCYDELGCFDDFPPWGGTPQRPAPALPWTPAAIGTRFLLFTPKNRYYQEIKPDESMEASNYSGRRKTRFVIPGYLVKGDEDWPQTMCKAVVQRENVNCIAVEWKNGARTRYAQAANNARVVAAQVASMITFLMGHYNQNAGHFHIIGHSVGAHAAGEVGTRIPGLARISGLDPAEPYFQGTDASVRLDPGDAALVDVIHTDGRPFQSKLGLGVTEPVGHIDFYPNGGEQMPGCSSNHGRPSDLDAIWEGTSRFDACNHARAYQYYTESIGKPQAFMGYPCSDMESFAAGGCFPCTGGRCPLMGHRADSFSLMDGLSKTKFFLNTGKSEPFGRYSFKATVLLTGSRWPNLGYMFVAFAGKKDRTKEFQLHVGSLVPGRKYEVLVDSELDAGEVTEVRFRWNNHIINPLSPKYGAMHVDLLRGKDHQVFLFCGTEKVAENEIQSVLPCPV</sequence>
<evidence type="ECO:0000256" key="11">
    <source>
        <dbReference type="ARBA" id="ARBA00023098"/>
    </source>
</evidence>
<comment type="catalytic activity">
    <reaction evidence="23">
        <text>1,2-didodecanoyl-3-O-[alpha-D-galactosyl-(1-&gt;6)-beta-D-galactosyl]-sn-glycerol + H2O = dodecanoyl-3-O-[alpha-D-galactosyl-(1-&gt;6)-beta-D-galactosyl]-sn-glycerol + dodecanoate + H(+)</text>
        <dbReference type="Rhea" id="RHEA:48516"/>
        <dbReference type="ChEBI" id="CHEBI:15377"/>
        <dbReference type="ChEBI" id="CHEBI:15378"/>
        <dbReference type="ChEBI" id="CHEBI:18262"/>
        <dbReference type="ChEBI" id="CHEBI:90337"/>
        <dbReference type="ChEBI" id="CHEBI:90359"/>
    </reaction>
    <physiologicalReaction direction="left-to-right" evidence="23">
        <dbReference type="Rhea" id="RHEA:48517"/>
    </physiologicalReaction>
</comment>
<evidence type="ECO:0000256" key="29">
    <source>
        <dbReference type="ARBA" id="ARBA00048268"/>
    </source>
</evidence>
<feature type="disulfide bond" evidence="40">
    <location>
        <begin position="312"/>
        <end position="317"/>
    </location>
</feature>
<dbReference type="Pfam" id="PF01477">
    <property type="entry name" value="PLAT"/>
    <property type="match status" value="1"/>
</dbReference>
<dbReference type="GO" id="GO:0005615">
    <property type="term" value="C:extracellular space"/>
    <property type="evidence" value="ECO:0007669"/>
    <property type="project" value="TreeGrafter"/>
</dbReference>
<dbReference type="InterPro" id="IPR000734">
    <property type="entry name" value="TAG_lipase"/>
</dbReference>
<comment type="catalytic activity">
    <reaction evidence="25">
        <text>1,2-didecanoylglycerol + H2O = decanoylglycerol + decanoate + H(+)</text>
        <dbReference type="Rhea" id="RHEA:48596"/>
        <dbReference type="ChEBI" id="CHEBI:11152"/>
        <dbReference type="ChEBI" id="CHEBI:15377"/>
        <dbReference type="ChEBI" id="CHEBI:15378"/>
        <dbReference type="ChEBI" id="CHEBI:27689"/>
        <dbReference type="ChEBI" id="CHEBI:90605"/>
    </reaction>
    <physiologicalReaction direction="left-to-right" evidence="25">
        <dbReference type="Rhea" id="RHEA:48597"/>
    </physiologicalReaction>
</comment>
<name>A0A8S4BWT1_9TELE</name>
<comment type="catalytic activity">
    <reaction evidence="27">
        <text>1,2,3-tripropanoylglycerol + H2O = dipropanoylglycerol + propanoate + H(+)</text>
        <dbReference type="Rhea" id="RHEA:48024"/>
        <dbReference type="ChEBI" id="CHEBI:15377"/>
        <dbReference type="ChEBI" id="CHEBI:15378"/>
        <dbReference type="ChEBI" id="CHEBI:17272"/>
        <dbReference type="ChEBI" id="CHEBI:88153"/>
        <dbReference type="ChEBI" id="CHEBI:88155"/>
    </reaction>
    <physiologicalReaction direction="left-to-right" evidence="27">
        <dbReference type="Rhea" id="RHEA:48025"/>
    </physiologicalReaction>
</comment>
<feature type="active site" description="Nucleophile" evidence="38">
    <location>
        <position position="167"/>
    </location>
</feature>
<dbReference type="InterPro" id="IPR002331">
    <property type="entry name" value="Lipase_panc"/>
</dbReference>
<dbReference type="Proteomes" id="UP000677803">
    <property type="component" value="Unassembled WGS sequence"/>
</dbReference>
<comment type="catalytic activity">
    <reaction evidence="24">
        <text>1-(9Z-octadecenoyl)-glycerol + H2O = glycerol + (9Z)-octadecenoate + H(+)</text>
        <dbReference type="Rhea" id="RHEA:38487"/>
        <dbReference type="ChEBI" id="CHEBI:15377"/>
        <dbReference type="ChEBI" id="CHEBI:15378"/>
        <dbReference type="ChEBI" id="CHEBI:17754"/>
        <dbReference type="ChEBI" id="CHEBI:30823"/>
        <dbReference type="ChEBI" id="CHEBI:75342"/>
    </reaction>
    <physiologicalReaction direction="left-to-right" evidence="24">
        <dbReference type="Rhea" id="RHEA:38488"/>
    </physiologicalReaction>
</comment>
<feature type="disulfide bond" evidence="40">
    <location>
        <begin position="105"/>
        <end position="116"/>
    </location>
</feature>
<keyword evidence="15" id="KW-0966">Cell projection</keyword>
<evidence type="ECO:0000256" key="35">
    <source>
        <dbReference type="ARBA" id="ARBA00049290"/>
    </source>
</evidence>
<evidence type="ECO:0000256" key="19">
    <source>
        <dbReference type="ARBA" id="ARBA00024321"/>
    </source>
</evidence>
<keyword evidence="8" id="KW-0378">Hydrolase</keyword>
<comment type="catalytic activity">
    <reaction evidence="36">
        <text>long chain 1,2-diacyl-3-O-[alpha-D-galactosyl-(1-&gt;6)-beta-D-galactosyl]-sn-glycerol + H2O = long chain acyl-3-O-[alpha-D-galactosyl-(1-&gt;6)-beta-D-galactosyl]-sn-glycerol + a fatty acid + H(+)</text>
        <dbReference type="Rhea" id="RHEA:48708"/>
        <dbReference type="ChEBI" id="CHEBI:15377"/>
        <dbReference type="ChEBI" id="CHEBI:15378"/>
        <dbReference type="ChEBI" id="CHEBI:28868"/>
        <dbReference type="ChEBI" id="CHEBI:90463"/>
        <dbReference type="ChEBI" id="CHEBI:90774"/>
    </reaction>
    <physiologicalReaction direction="left-to-right" evidence="36">
        <dbReference type="Rhea" id="RHEA:48709"/>
    </physiologicalReaction>
</comment>
<evidence type="ECO:0000256" key="39">
    <source>
        <dbReference type="PIRSR" id="PIRSR000865-2"/>
    </source>
</evidence>
<dbReference type="Gene3D" id="3.40.50.1820">
    <property type="entry name" value="alpha/beta hydrolase"/>
    <property type="match status" value="1"/>
</dbReference>
<keyword evidence="10 42" id="KW-0442">Lipid degradation</keyword>
<dbReference type="SUPFAM" id="SSF53474">
    <property type="entry name" value="alpha/beta-Hydrolases"/>
    <property type="match status" value="1"/>
</dbReference>
<comment type="catalytic activity">
    <reaction evidence="31">
        <text>1,2,3-tri-(9Z-octadecenoyl)-glycerol + H2O = di-(9Z)-octadecenoylglycerol + (9Z)-octadecenoate + H(+)</text>
        <dbReference type="Rhea" id="RHEA:38575"/>
        <dbReference type="ChEBI" id="CHEBI:15377"/>
        <dbReference type="ChEBI" id="CHEBI:15378"/>
        <dbReference type="ChEBI" id="CHEBI:30823"/>
        <dbReference type="ChEBI" id="CHEBI:53753"/>
        <dbReference type="ChEBI" id="CHEBI:75945"/>
    </reaction>
    <physiologicalReaction direction="left-to-right" evidence="31">
        <dbReference type="Rhea" id="RHEA:38576"/>
    </physiologicalReaction>
</comment>
<evidence type="ECO:0000259" key="43">
    <source>
        <dbReference type="Pfam" id="PF00151"/>
    </source>
</evidence>
<dbReference type="AlphaFoldDB" id="A0A8S4BWT1"/>
<feature type="disulfide bond" evidence="40">
    <location>
        <begin position="251"/>
        <end position="274"/>
    </location>
</feature>
<keyword evidence="14" id="KW-0325">Glycoprotein</keyword>
<evidence type="ECO:0000256" key="22">
    <source>
        <dbReference type="ARBA" id="ARBA00047270"/>
    </source>
</evidence>
<feature type="domain" description="PLAT" evidence="44">
    <location>
        <begin position="369"/>
        <end position="455"/>
    </location>
</feature>
<dbReference type="SUPFAM" id="SSF49723">
    <property type="entry name" value="Lipase/lipooxygenase domain (PLAT/LH2 domain)"/>
    <property type="match status" value="1"/>
</dbReference>
<evidence type="ECO:0000256" key="5">
    <source>
        <dbReference type="ARBA" id="ARBA00010701"/>
    </source>
</evidence>
<feature type="disulfide bond" evidence="40">
    <location>
        <begin position="298"/>
        <end position="309"/>
    </location>
</feature>
<dbReference type="PRINTS" id="PR00823">
    <property type="entry name" value="PANCLIPASE"/>
</dbReference>
<keyword evidence="13 40" id="KW-1015">Disulfide bond</keyword>
<comment type="pathway">
    <text evidence="4">Lipid metabolism.</text>
</comment>
<dbReference type="EC" id="3.1.1.3" evidence="42"/>
<comment type="catalytic activity">
    <reaction evidence="35">
        <text>1,2,3-trioctanoylglycerol + H2O = dioctanoylglycerol + octanoate + H(+)</text>
        <dbReference type="Rhea" id="RHEA:47864"/>
        <dbReference type="ChEBI" id="CHEBI:15377"/>
        <dbReference type="ChEBI" id="CHEBI:15378"/>
        <dbReference type="ChEBI" id="CHEBI:25646"/>
        <dbReference type="ChEBI" id="CHEBI:76978"/>
        <dbReference type="ChEBI" id="CHEBI:88066"/>
    </reaction>
    <physiologicalReaction direction="left-to-right" evidence="35">
        <dbReference type="Rhea" id="RHEA:47865"/>
    </physiologicalReaction>
</comment>
<reference evidence="45" key="1">
    <citation type="submission" date="2021-05" db="EMBL/GenBank/DDBJ databases">
        <authorList>
            <person name="Tigano A."/>
        </authorList>
    </citation>
    <scope>NUCLEOTIDE SEQUENCE</scope>
</reference>
<keyword evidence="7 39" id="KW-0479">Metal-binding</keyword>
<dbReference type="GO" id="GO:0046872">
    <property type="term" value="F:metal ion binding"/>
    <property type="evidence" value="ECO:0007669"/>
    <property type="project" value="UniProtKB-KW"/>
</dbReference>
<evidence type="ECO:0000256" key="8">
    <source>
        <dbReference type="ARBA" id="ARBA00022801"/>
    </source>
</evidence>
<comment type="catalytic activity">
    <reaction evidence="37">
        <text>1,2-didodecanoyl-3-beta-D-galactosyl-sn-glycerol + H2O = dodecanoyl-3-beta-D-galactosyl-sn-glycerol + dodecanoate + H(+)</text>
        <dbReference type="Rhea" id="RHEA:48540"/>
        <dbReference type="ChEBI" id="CHEBI:15377"/>
        <dbReference type="ChEBI" id="CHEBI:15378"/>
        <dbReference type="ChEBI" id="CHEBI:18262"/>
        <dbReference type="ChEBI" id="CHEBI:90340"/>
        <dbReference type="ChEBI" id="CHEBI:90515"/>
    </reaction>
    <physiologicalReaction direction="left-to-right" evidence="37">
        <dbReference type="Rhea" id="RHEA:48541"/>
    </physiologicalReaction>
</comment>
<evidence type="ECO:0000256" key="21">
    <source>
        <dbReference type="ARBA" id="ARBA00036575"/>
    </source>
</evidence>
<dbReference type="Pfam" id="PF00151">
    <property type="entry name" value="Lipase"/>
    <property type="match status" value="1"/>
</dbReference>
<gene>
    <name evidence="45" type="ORF">MMEN_LOCUS21018</name>
</gene>
<keyword evidence="12" id="KW-0472">Membrane</keyword>
<comment type="caution">
    <text evidence="45">The sequence shown here is derived from an EMBL/GenBank/DDBJ whole genome shotgun (WGS) entry which is preliminary data.</text>
</comment>
<dbReference type="InterPro" id="IPR016272">
    <property type="entry name" value="Lipase_LIPH"/>
</dbReference>
<dbReference type="PIRSF" id="PIRSF000865">
    <property type="entry name" value="Lipoprotein_lipase_LIPH"/>
    <property type="match status" value="1"/>
</dbReference>
<evidence type="ECO:0000256" key="6">
    <source>
        <dbReference type="ARBA" id="ARBA00022525"/>
    </source>
</evidence>
<evidence type="ECO:0000256" key="41">
    <source>
        <dbReference type="RuleBase" id="RU004262"/>
    </source>
</evidence>
<comment type="pathway">
    <text evidence="3">Glycerolipid metabolism; triacylglycerol degradation.</text>
</comment>
<evidence type="ECO:0000256" key="16">
    <source>
        <dbReference type="ARBA" id="ARBA00023329"/>
    </source>
</evidence>
<dbReference type="OrthoDB" id="199913at2759"/>
<evidence type="ECO:0000256" key="1">
    <source>
        <dbReference type="ARBA" id="ARBA00004487"/>
    </source>
</evidence>
<evidence type="ECO:0000256" key="3">
    <source>
        <dbReference type="ARBA" id="ARBA00004879"/>
    </source>
</evidence>
<evidence type="ECO:0000256" key="17">
    <source>
        <dbReference type="ARBA" id="ARBA00023369"/>
    </source>
</evidence>
<evidence type="ECO:0000256" key="9">
    <source>
        <dbReference type="ARBA" id="ARBA00022837"/>
    </source>
</evidence>
<dbReference type="GO" id="GO:0004465">
    <property type="term" value="F:lipoprotein lipase activity"/>
    <property type="evidence" value="ECO:0007669"/>
    <property type="project" value="TreeGrafter"/>
</dbReference>
<dbReference type="InterPro" id="IPR013818">
    <property type="entry name" value="Lipase"/>
</dbReference>
<comment type="catalytic activity">
    <reaction evidence="29">
        <text>1,2-dioctanoyl-3-O-beta-D-galactosyl-sn-glycerol + H2O = octanoyl-3-(beta-D-galactosyl)-sn-glycerol + octanoate + H(+)</text>
        <dbReference type="Rhea" id="RHEA:48696"/>
        <dbReference type="ChEBI" id="CHEBI:15377"/>
        <dbReference type="ChEBI" id="CHEBI:15378"/>
        <dbReference type="ChEBI" id="CHEBI:25646"/>
        <dbReference type="ChEBI" id="CHEBI:90453"/>
        <dbReference type="ChEBI" id="CHEBI:90769"/>
    </reaction>
    <physiologicalReaction direction="left-to-right" evidence="29">
        <dbReference type="Rhea" id="RHEA:48697"/>
    </physiologicalReaction>
</comment>
<evidence type="ECO:0000313" key="45">
    <source>
        <dbReference type="EMBL" id="CAG6018202.1"/>
    </source>
</evidence>